<dbReference type="InterPro" id="IPR026511">
    <property type="entry name" value="PTHB1"/>
</dbReference>
<evidence type="ECO:0000313" key="2">
    <source>
        <dbReference type="EMBL" id="KAK1124622.1"/>
    </source>
</evidence>
<name>A0AA40FTJ3_9HYME</name>
<dbReference type="PANTHER" id="PTHR20991">
    <property type="entry name" value="PARATHYROID HORMONE-RESPONSIVE B1 GENE"/>
    <property type="match status" value="1"/>
</dbReference>
<dbReference type="GO" id="GO:0034464">
    <property type="term" value="C:BBSome"/>
    <property type="evidence" value="ECO:0007669"/>
    <property type="project" value="InterPro"/>
</dbReference>
<dbReference type="AlphaFoldDB" id="A0AA40FTJ3"/>
<proteinExistence type="predicted"/>
<protein>
    <recommendedName>
        <fullName evidence="1">PTHB1 N-terminal domain-containing protein</fullName>
    </recommendedName>
</protein>
<reference evidence="2" key="1">
    <citation type="submission" date="2021-10" db="EMBL/GenBank/DDBJ databases">
        <title>Melipona bicolor Genome sequencing and assembly.</title>
        <authorList>
            <person name="Araujo N.S."/>
            <person name="Arias M.C."/>
        </authorList>
    </citation>
    <scope>NUCLEOTIDE SEQUENCE</scope>
    <source>
        <strain evidence="2">USP_2M_L1-L4_2017</strain>
        <tissue evidence="2">Whole body</tissue>
    </source>
</reference>
<gene>
    <name evidence="2" type="ORF">K0M31_005996</name>
</gene>
<dbReference type="Pfam" id="PF14727">
    <property type="entry name" value="PHTB1_N"/>
    <property type="match status" value="1"/>
</dbReference>
<sequence length="201" mass="22098">MPRGSSTSRSAFELTLSVIIGIIGLTRCRRRSTRAEARFSEPDGKLMVLVIADTSTLMIYEGSTLRWSAQLPFAPVTVARVQLEVSLRYTRNTLDTTLDTTFVPSQHLHGVIVILSADGRLEACYLGSEPSLFVAPPLHPRGYDYAAAERELSELRATVSSNSKQTGERVRSRIAPMITSTRDCCAKVVDPKGTTNHRCAK</sequence>
<dbReference type="PANTHER" id="PTHR20991:SF0">
    <property type="entry name" value="PROTEIN PTHB1"/>
    <property type="match status" value="1"/>
</dbReference>
<keyword evidence="3" id="KW-1185">Reference proteome</keyword>
<dbReference type="GO" id="GO:0060271">
    <property type="term" value="P:cilium assembly"/>
    <property type="evidence" value="ECO:0007669"/>
    <property type="project" value="TreeGrafter"/>
</dbReference>
<accession>A0AA40FTJ3</accession>
<comment type="caution">
    <text evidence="2">The sequence shown here is derived from an EMBL/GenBank/DDBJ whole genome shotgun (WGS) entry which is preliminary data.</text>
</comment>
<feature type="domain" description="PTHB1 N-terminal" evidence="1">
    <location>
        <begin position="40"/>
        <end position="130"/>
    </location>
</feature>
<dbReference type="InterPro" id="IPR028073">
    <property type="entry name" value="PHTB1_N_dom"/>
</dbReference>
<organism evidence="2 3">
    <name type="scientific">Melipona bicolor</name>
    <dbReference type="NCBI Taxonomy" id="60889"/>
    <lineage>
        <taxon>Eukaryota</taxon>
        <taxon>Metazoa</taxon>
        <taxon>Ecdysozoa</taxon>
        <taxon>Arthropoda</taxon>
        <taxon>Hexapoda</taxon>
        <taxon>Insecta</taxon>
        <taxon>Pterygota</taxon>
        <taxon>Neoptera</taxon>
        <taxon>Endopterygota</taxon>
        <taxon>Hymenoptera</taxon>
        <taxon>Apocrita</taxon>
        <taxon>Aculeata</taxon>
        <taxon>Apoidea</taxon>
        <taxon>Anthophila</taxon>
        <taxon>Apidae</taxon>
        <taxon>Melipona</taxon>
    </lineage>
</organism>
<dbReference type="EMBL" id="JAHYIQ010000017">
    <property type="protein sequence ID" value="KAK1124622.1"/>
    <property type="molecule type" value="Genomic_DNA"/>
</dbReference>
<dbReference type="Proteomes" id="UP001177670">
    <property type="component" value="Unassembled WGS sequence"/>
</dbReference>
<evidence type="ECO:0000259" key="1">
    <source>
        <dbReference type="Pfam" id="PF14727"/>
    </source>
</evidence>
<evidence type="ECO:0000313" key="3">
    <source>
        <dbReference type="Proteomes" id="UP001177670"/>
    </source>
</evidence>
<dbReference type="GO" id="GO:0016020">
    <property type="term" value="C:membrane"/>
    <property type="evidence" value="ECO:0007669"/>
    <property type="project" value="TreeGrafter"/>
</dbReference>